<dbReference type="AlphaFoldDB" id="A0A4R8KNT3"/>
<dbReference type="Proteomes" id="UP000295509">
    <property type="component" value="Unassembled WGS sequence"/>
</dbReference>
<name>A0A4R8KNT3_9BURK</name>
<dbReference type="OrthoDB" id="1863356at2"/>
<sequence>MTTRIALSTPGTSMRPAKVLADTVHGLMGAQIERLLQEINVADVSPGITKWKRLFDALAEAQNRPQVGNYLIMFTSVELLWCRIARRKLLPRSVDFCIITTVF</sequence>
<evidence type="ECO:0000313" key="1">
    <source>
        <dbReference type="EMBL" id="TDY31287.1"/>
    </source>
</evidence>
<proteinExistence type="predicted"/>
<organism evidence="1 2">
    <name type="scientific">Paraburkholderia rhizosphaerae</name>
    <dbReference type="NCBI Taxonomy" id="480658"/>
    <lineage>
        <taxon>Bacteria</taxon>
        <taxon>Pseudomonadati</taxon>
        <taxon>Pseudomonadota</taxon>
        <taxon>Betaproteobacteria</taxon>
        <taxon>Burkholderiales</taxon>
        <taxon>Burkholderiaceae</taxon>
        <taxon>Paraburkholderia</taxon>
    </lineage>
</organism>
<accession>A0A4R8KNT3</accession>
<reference evidence="1 2" key="1">
    <citation type="submission" date="2019-03" db="EMBL/GenBank/DDBJ databases">
        <title>Genomic Encyclopedia of Type Strains, Phase III (KMG-III): the genomes of soil and plant-associated and newly described type strains.</title>
        <authorList>
            <person name="Whitman W."/>
        </authorList>
    </citation>
    <scope>NUCLEOTIDE SEQUENCE [LARGE SCALE GENOMIC DNA]</scope>
    <source>
        <strain evidence="1 2">LMG 29544</strain>
    </source>
</reference>
<dbReference type="RefSeq" id="WP_134197559.1">
    <property type="nucleotide sequence ID" value="NZ_JBHLUW010000060.1"/>
</dbReference>
<comment type="caution">
    <text evidence="1">The sequence shown here is derived from an EMBL/GenBank/DDBJ whole genome shotgun (WGS) entry which is preliminary data.</text>
</comment>
<gene>
    <name evidence="1" type="ORF">BX592_15113</name>
</gene>
<protein>
    <submittedName>
        <fullName evidence="1">Uncharacterized protein</fullName>
    </submittedName>
</protein>
<dbReference type="EMBL" id="SORE01000051">
    <property type="protein sequence ID" value="TDY31287.1"/>
    <property type="molecule type" value="Genomic_DNA"/>
</dbReference>
<keyword evidence="2" id="KW-1185">Reference proteome</keyword>
<evidence type="ECO:0000313" key="2">
    <source>
        <dbReference type="Proteomes" id="UP000295509"/>
    </source>
</evidence>